<sequence length="517" mass="53779">MSFPALASRRTPRVRTVVAMLSLCGMMVSLQQTMLIPALSELHDVLGVSPDDVSWIVTVTLLTSAVAMPILSRLADMFGKRRLLLLSLVLVTIGSIIGALGDSLPVILVARALQGMSFSLVPIGISVMRDLLPKERIGAAVALMSATLGIGGSVGLPFGGFIYSHFGINMVFVVSALAGLIMLVVMALVLSESTIRTPGRIDYVGSVLLSGALLCLLLPISKGATWGWTSPLTLGLFAGSAVLFAIWVPFELRVTSPLVDLRTSARKPVLLTNIATVLIGFSMFGQLLGVTQVLTLPAETGVGFGFSPMAAGLFLLPGGLIMVALAPVTAGISNRYGAKTSLVCGGLLIMSGYVVLASGVHTLPTLMVGSCITNAGVALAYAAMPTLIMRAVPITETASANGLNALLRSIGTSTSSAVVAMVLTSDVIDFGGADVPSQHAFMMVFVLSGAGALVGTAIATALPKHRAELSDEEAFTEQVDPGAEFDTPEVSAEREEIADELAHGERVHHHHPARCGR</sequence>
<name>A0A7L4YMX0_9ACTN</name>
<feature type="region of interest" description="Disordered" evidence="7">
    <location>
        <begin position="471"/>
        <end position="490"/>
    </location>
</feature>
<dbReference type="InterPro" id="IPR036259">
    <property type="entry name" value="MFS_trans_sf"/>
</dbReference>
<comment type="subcellular location">
    <subcellularLocation>
        <location evidence="1">Cell membrane</location>
        <topology evidence="1">Multi-pass membrane protein</topology>
    </subcellularLocation>
</comment>
<dbReference type="Gene3D" id="1.20.1250.20">
    <property type="entry name" value="MFS general substrate transporter like domains"/>
    <property type="match status" value="1"/>
</dbReference>
<dbReference type="InParanoid" id="A0A7L4YMX0"/>
<feature type="transmembrane region" description="Helical" evidence="8">
    <location>
        <begin position="201"/>
        <end position="220"/>
    </location>
</feature>
<dbReference type="AlphaFoldDB" id="A0A7L4YMX0"/>
<feature type="transmembrane region" description="Helical" evidence="8">
    <location>
        <begin position="440"/>
        <end position="462"/>
    </location>
</feature>
<dbReference type="InterPro" id="IPR020846">
    <property type="entry name" value="MFS_dom"/>
</dbReference>
<dbReference type="Proteomes" id="UP000463857">
    <property type="component" value="Chromosome"/>
</dbReference>
<feature type="transmembrane region" description="Helical" evidence="8">
    <location>
        <begin position="137"/>
        <end position="162"/>
    </location>
</feature>
<evidence type="ECO:0000259" key="9">
    <source>
        <dbReference type="PROSITE" id="PS50850"/>
    </source>
</evidence>
<dbReference type="InterPro" id="IPR011701">
    <property type="entry name" value="MFS"/>
</dbReference>
<feature type="transmembrane region" description="Helical" evidence="8">
    <location>
        <begin position="83"/>
        <end position="100"/>
    </location>
</feature>
<dbReference type="OrthoDB" id="4484751at2"/>
<dbReference type="GO" id="GO:0005886">
    <property type="term" value="C:plasma membrane"/>
    <property type="evidence" value="ECO:0007669"/>
    <property type="project" value="UniProtKB-SubCell"/>
</dbReference>
<evidence type="ECO:0000256" key="1">
    <source>
        <dbReference type="ARBA" id="ARBA00004651"/>
    </source>
</evidence>
<feature type="transmembrane region" description="Helical" evidence="8">
    <location>
        <begin position="53"/>
        <end position="71"/>
    </location>
</feature>
<evidence type="ECO:0000256" key="3">
    <source>
        <dbReference type="ARBA" id="ARBA00022475"/>
    </source>
</evidence>
<evidence type="ECO:0000313" key="11">
    <source>
        <dbReference type="Proteomes" id="UP000463857"/>
    </source>
</evidence>
<gene>
    <name evidence="10" type="ORF">EK0264_08045</name>
</gene>
<reference evidence="10 11" key="1">
    <citation type="journal article" date="2018" name="Int. J. Syst. Evol. Microbiol.">
        <title>Epidermidibacterium keratini gen. nov., sp. nov., a member of the family Sporichthyaceae, isolated from keratin epidermis.</title>
        <authorList>
            <person name="Lee D.G."/>
            <person name="Trujillo M.E."/>
            <person name="Kang S."/>
            <person name="Nam J.J."/>
            <person name="Kim Y.J."/>
        </authorList>
    </citation>
    <scope>NUCLEOTIDE SEQUENCE [LARGE SCALE GENOMIC DNA]</scope>
    <source>
        <strain evidence="10 11">EPI-7</strain>
    </source>
</reference>
<dbReference type="PRINTS" id="PR01036">
    <property type="entry name" value="TCRTETB"/>
</dbReference>
<protein>
    <submittedName>
        <fullName evidence="10">MFS transporter</fullName>
    </submittedName>
</protein>
<organism evidence="10 11">
    <name type="scientific">Epidermidibacterium keratini</name>
    <dbReference type="NCBI Taxonomy" id="1891644"/>
    <lineage>
        <taxon>Bacteria</taxon>
        <taxon>Bacillati</taxon>
        <taxon>Actinomycetota</taxon>
        <taxon>Actinomycetes</taxon>
        <taxon>Sporichthyales</taxon>
        <taxon>Sporichthyaceae</taxon>
        <taxon>Epidermidibacterium</taxon>
    </lineage>
</organism>
<feature type="transmembrane region" description="Helical" evidence="8">
    <location>
        <begin position="269"/>
        <end position="289"/>
    </location>
</feature>
<feature type="transmembrane region" description="Helical" evidence="8">
    <location>
        <begin position="106"/>
        <end position="125"/>
    </location>
</feature>
<evidence type="ECO:0000256" key="4">
    <source>
        <dbReference type="ARBA" id="ARBA00022692"/>
    </source>
</evidence>
<keyword evidence="5 8" id="KW-1133">Transmembrane helix</keyword>
<evidence type="ECO:0000256" key="8">
    <source>
        <dbReference type="SAM" id="Phobius"/>
    </source>
</evidence>
<keyword evidence="2" id="KW-0813">Transport</keyword>
<dbReference type="KEGG" id="eke:EK0264_08045"/>
<dbReference type="PANTHER" id="PTHR42718:SF46">
    <property type="entry name" value="BLR6921 PROTEIN"/>
    <property type="match status" value="1"/>
</dbReference>
<dbReference type="PANTHER" id="PTHR42718">
    <property type="entry name" value="MAJOR FACILITATOR SUPERFAMILY MULTIDRUG TRANSPORTER MFSC"/>
    <property type="match status" value="1"/>
</dbReference>
<keyword evidence="11" id="KW-1185">Reference proteome</keyword>
<dbReference type="Gene3D" id="1.20.1720.10">
    <property type="entry name" value="Multidrug resistance protein D"/>
    <property type="match status" value="1"/>
</dbReference>
<dbReference type="Pfam" id="PF07690">
    <property type="entry name" value="MFS_1"/>
    <property type="match status" value="1"/>
</dbReference>
<dbReference type="EMBL" id="CP047156">
    <property type="protein sequence ID" value="QHC00233.1"/>
    <property type="molecule type" value="Genomic_DNA"/>
</dbReference>
<keyword evidence="6 8" id="KW-0472">Membrane</keyword>
<feature type="transmembrane region" description="Helical" evidence="8">
    <location>
        <begin position="226"/>
        <end position="248"/>
    </location>
</feature>
<dbReference type="RefSeq" id="WP_159544512.1">
    <property type="nucleotide sequence ID" value="NZ_CP047156.1"/>
</dbReference>
<dbReference type="GO" id="GO:0022857">
    <property type="term" value="F:transmembrane transporter activity"/>
    <property type="evidence" value="ECO:0007669"/>
    <property type="project" value="InterPro"/>
</dbReference>
<dbReference type="SUPFAM" id="SSF103473">
    <property type="entry name" value="MFS general substrate transporter"/>
    <property type="match status" value="1"/>
</dbReference>
<feature type="transmembrane region" description="Helical" evidence="8">
    <location>
        <begin position="366"/>
        <end position="384"/>
    </location>
</feature>
<evidence type="ECO:0000256" key="2">
    <source>
        <dbReference type="ARBA" id="ARBA00022448"/>
    </source>
</evidence>
<feature type="transmembrane region" description="Helical" evidence="8">
    <location>
        <begin position="405"/>
        <end position="428"/>
    </location>
</feature>
<evidence type="ECO:0000256" key="5">
    <source>
        <dbReference type="ARBA" id="ARBA00022989"/>
    </source>
</evidence>
<feature type="transmembrane region" description="Helical" evidence="8">
    <location>
        <begin position="168"/>
        <end position="189"/>
    </location>
</feature>
<dbReference type="CDD" id="cd17504">
    <property type="entry name" value="MFS_MMR_MDR_like"/>
    <property type="match status" value="1"/>
</dbReference>
<proteinExistence type="predicted"/>
<keyword evidence="3" id="KW-1003">Cell membrane</keyword>
<feature type="transmembrane region" description="Helical" evidence="8">
    <location>
        <begin position="12"/>
        <end position="33"/>
    </location>
</feature>
<feature type="domain" description="Major facilitator superfamily (MFS) profile" evidence="9">
    <location>
        <begin position="17"/>
        <end position="467"/>
    </location>
</feature>
<dbReference type="PROSITE" id="PS50850">
    <property type="entry name" value="MFS"/>
    <property type="match status" value="1"/>
</dbReference>
<accession>A0A7L4YMX0</accession>
<feature type="transmembrane region" description="Helical" evidence="8">
    <location>
        <begin position="309"/>
        <end position="330"/>
    </location>
</feature>
<evidence type="ECO:0000256" key="7">
    <source>
        <dbReference type="SAM" id="MobiDB-lite"/>
    </source>
</evidence>
<feature type="transmembrane region" description="Helical" evidence="8">
    <location>
        <begin position="342"/>
        <end position="360"/>
    </location>
</feature>
<evidence type="ECO:0000313" key="10">
    <source>
        <dbReference type="EMBL" id="QHC00233.1"/>
    </source>
</evidence>
<evidence type="ECO:0000256" key="6">
    <source>
        <dbReference type="ARBA" id="ARBA00023136"/>
    </source>
</evidence>
<keyword evidence="4 8" id="KW-0812">Transmembrane</keyword>